<comment type="caution">
    <text evidence="2">The sequence shown here is derived from an EMBL/GenBank/DDBJ whole genome shotgun (WGS) entry which is preliminary data.</text>
</comment>
<name>A0A225V920_9STRA</name>
<feature type="signal peptide" evidence="1">
    <location>
        <begin position="1"/>
        <end position="19"/>
    </location>
</feature>
<evidence type="ECO:0000313" key="2">
    <source>
        <dbReference type="EMBL" id="OWZ01812.1"/>
    </source>
</evidence>
<gene>
    <name evidence="2" type="ORF">PHMEG_00026735</name>
</gene>
<accession>A0A225V920</accession>
<feature type="chain" id="PRO_5013279676" evidence="1">
    <location>
        <begin position="20"/>
        <end position="99"/>
    </location>
</feature>
<sequence>MKVLAVVAAVACLLAPIQCTAVDRNTDDSEKRERTGFLTADWTQKACAEAGGSVDPNKKGNQKCCVYPDSNDWEFDMACVAQTPGRDNWKNFSPASQPC</sequence>
<organism evidence="2 3">
    <name type="scientific">Phytophthora megakarya</name>
    <dbReference type="NCBI Taxonomy" id="4795"/>
    <lineage>
        <taxon>Eukaryota</taxon>
        <taxon>Sar</taxon>
        <taxon>Stramenopiles</taxon>
        <taxon>Oomycota</taxon>
        <taxon>Peronosporomycetes</taxon>
        <taxon>Peronosporales</taxon>
        <taxon>Peronosporaceae</taxon>
        <taxon>Phytophthora</taxon>
    </lineage>
</organism>
<dbReference type="Proteomes" id="UP000198211">
    <property type="component" value="Unassembled WGS sequence"/>
</dbReference>
<dbReference type="AlphaFoldDB" id="A0A225V920"/>
<reference evidence="3" key="1">
    <citation type="submission" date="2017-03" db="EMBL/GenBank/DDBJ databases">
        <title>Phytopthora megakarya and P. palmivora, two closely related causual agents of cacao black pod achieved similar genome size and gene model numbers by different mechanisms.</title>
        <authorList>
            <person name="Ali S."/>
            <person name="Shao J."/>
            <person name="Larry D.J."/>
            <person name="Kronmiller B."/>
            <person name="Shen D."/>
            <person name="Strem M.D."/>
            <person name="Melnick R.L."/>
            <person name="Guiltinan M.J."/>
            <person name="Tyler B.M."/>
            <person name="Meinhardt L.W."/>
            <person name="Bailey B.A."/>
        </authorList>
    </citation>
    <scope>NUCLEOTIDE SEQUENCE [LARGE SCALE GENOMIC DNA]</scope>
    <source>
        <strain evidence="3">zdho120</strain>
    </source>
</reference>
<keyword evidence="3" id="KW-1185">Reference proteome</keyword>
<dbReference type="OrthoDB" id="118307at2759"/>
<evidence type="ECO:0000256" key="1">
    <source>
        <dbReference type="SAM" id="SignalP"/>
    </source>
</evidence>
<keyword evidence="1" id="KW-0732">Signal</keyword>
<protein>
    <submittedName>
        <fullName evidence="2">Uncharacterized protein</fullName>
    </submittedName>
</protein>
<proteinExistence type="predicted"/>
<dbReference type="EMBL" id="NBNE01006593">
    <property type="protein sequence ID" value="OWZ01812.1"/>
    <property type="molecule type" value="Genomic_DNA"/>
</dbReference>
<evidence type="ECO:0000313" key="3">
    <source>
        <dbReference type="Proteomes" id="UP000198211"/>
    </source>
</evidence>